<proteinExistence type="predicted"/>
<dbReference type="Proteomes" id="UP000483379">
    <property type="component" value="Unassembled WGS sequence"/>
</dbReference>
<name>A0A6M0JXK9_9GAMM</name>
<gene>
    <name evidence="1" type="ORF">G3446_10235</name>
</gene>
<organism evidence="1 2">
    <name type="scientific">Thiorhodococcus minor</name>
    <dbReference type="NCBI Taxonomy" id="57489"/>
    <lineage>
        <taxon>Bacteria</taxon>
        <taxon>Pseudomonadati</taxon>
        <taxon>Pseudomonadota</taxon>
        <taxon>Gammaproteobacteria</taxon>
        <taxon>Chromatiales</taxon>
        <taxon>Chromatiaceae</taxon>
        <taxon>Thiorhodococcus</taxon>
    </lineage>
</organism>
<protein>
    <submittedName>
        <fullName evidence="1">Uncharacterized protein</fullName>
    </submittedName>
</protein>
<dbReference type="AlphaFoldDB" id="A0A6M0JXK9"/>
<sequence>MAEIDPAQAWLALGEHMREGTVPPPEVRAYVVRAVRASLDGVPVDLALQLRPGASAKARRNHALRAAAQLLDNDPRRLAEAVIRYPRMRSTGAALERHLGDAFATGWKVPTSTKQLRRIIRDI</sequence>
<comment type="caution">
    <text evidence="1">The sequence shown here is derived from an EMBL/GenBank/DDBJ whole genome shotgun (WGS) entry which is preliminary data.</text>
</comment>
<evidence type="ECO:0000313" key="2">
    <source>
        <dbReference type="Proteomes" id="UP000483379"/>
    </source>
</evidence>
<dbReference type="EMBL" id="JAAIJQ010000025">
    <property type="protein sequence ID" value="NEV62262.1"/>
    <property type="molecule type" value="Genomic_DNA"/>
</dbReference>
<accession>A0A6M0JXK9</accession>
<reference evidence="1 2" key="1">
    <citation type="submission" date="2020-02" db="EMBL/GenBank/DDBJ databases">
        <title>Genome sequences of Thiorhodococcus mannitoliphagus and Thiorhodococcus minor, purple sulfur photosynthetic bacteria in the gammaproteobacterial family, Chromatiaceae.</title>
        <authorList>
            <person name="Aviles F.A."/>
            <person name="Meyer T.E."/>
            <person name="Kyndt J.A."/>
        </authorList>
    </citation>
    <scope>NUCLEOTIDE SEQUENCE [LARGE SCALE GENOMIC DNA]</scope>
    <source>
        <strain evidence="1 2">DSM 11518</strain>
    </source>
</reference>
<dbReference type="RefSeq" id="WP_164452735.1">
    <property type="nucleotide sequence ID" value="NZ_JAAIJQ010000025.1"/>
</dbReference>
<keyword evidence="2" id="KW-1185">Reference proteome</keyword>
<evidence type="ECO:0000313" key="1">
    <source>
        <dbReference type="EMBL" id="NEV62262.1"/>
    </source>
</evidence>